<dbReference type="RefSeq" id="XP_062654507.1">
    <property type="nucleotide sequence ID" value="XM_062801410.1"/>
</dbReference>
<evidence type="ECO:0000256" key="1">
    <source>
        <dbReference type="ARBA" id="ARBA00004141"/>
    </source>
</evidence>
<reference evidence="6" key="1">
    <citation type="journal article" date="2023" name="Mol. Phylogenet. Evol.">
        <title>Genome-scale phylogeny and comparative genomics of the fungal order Sordariales.</title>
        <authorList>
            <person name="Hensen N."/>
            <person name="Bonometti L."/>
            <person name="Westerberg I."/>
            <person name="Brannstrom I.O."/>
            <person name="Guillou S."/>
            <person name="Cros-Aarteil S."/>
            <person name="Calhoun S."/>
            <person name="Haridas S."/>
            <person name="Kuo A."/>
            <person name="Mondo S."/>
            <person name="Pangilinan J."/>
            <person name="Riley R."/>
            <person name="LaButti K."/>
            <person name="Andreopoulos B."/>
            <person name="Lipzen A."/>
            <person name="Chen C."/>
            <person name="Yan M."/>
            <person name="Daum C."/>
            <person name="Ng V."/>
            <person name="Clum A."/>
            <person name="Steindorff A."/>
            <person name="Ohm R.A."/>
            <person name="Martin F."/>
            <person name="Silar P."/>
            <person name="Natvig D.O."/>
            <person name="Lalanne C."/>
            <person name="Gautier V."/>
            <person name="Ament-Velasquez S.L."/>
            <person name="Kruys A."/>
            <person name="Hutchinson M.I."/>
            <person name="Powell A.J."/>
            <person name="Barry K."/>
            <person name="Miller A.N."/>
            <person name="Grigoriev I.V."/>
            <person name="Debuchy R."/>
            <person name="Gladieux P."/>
            <person name="Hiltunen Thoren M."/>
            <person name="Johannesson H."/>
        </authorList>
    </citation>
    <scope>NUCLEOTIDE SEQUENCE</scope>
    <source>
        <strain evidence="6">CBS 168.71</strain>
    </source>
</reference>
<keyword evidence="4 5" id="KW-0472">Membrane</keyword>
<evidence type="ECO:0000256" key="4">
    <source>
        <dbReference type="ARBA" id="ARBA00023136"/>
    </source>
</evidence>
<comment type="caution">
    <text evidence="6">The sequence shown here is derived from an EMBL/GenBank/DDBJ whole genome shotgun (WGS) entry which is preliminary data.</text>
</comment>
<evidence type="ECO:0000313" key="6">
    <source>
        <dbReference type="EMBL" id="KAK3290993.1"/>
    </source>
</evidence>
<gene>
    <name evidence="6" type="ORF">B0H64DRAFT_349777</name>
</gene>
<feature type="transmembrane region" description="Helical" evidence="5">
    <location>
        <begin position="120"/>
        <end position="142"/>
    </location>
</feature>
<dbReference type="EMBL" id="JAUEPN010000011">
    <property type="protein sequence ID" value="KAK3290993.1"/>
    <property type="molecule type" value="Genomic_DNA"/>
</dbReference>
<dbReference type="PANTHER" id="PTHR31465">
    <property type="entry name" value="PROTEIN RTA1-RELATED"/>
    <property type="match status" value="1"/>
</dbReference>
<feature type="transmembrane region" description="Helical" evidence="5">
    <location>
        <begin position="84"/>
        <end position="108"/>
    </location>
</feature>
<dbReference type="InterPro" id="IPR007568">
    <property type="entry name" value="RTA1"/>
</dbReference>
<sequence>MSDGNPVPDSVYFYAPNKVPAILFAAAFGVTGLFHLWQCFYYTSWAPVTGFLPFFCALLTAGYATRGYGTDHYDDPQVYTASILLLYAAPPLLQLTNYLILTRVFHFVPYCAPMHPSRIIVASSAFAAVIELLTIAGMAYLTDRTAPDKSLGIGETLTRASLVLQVMVTGVFLLLAGFFYYKCREGRIRNARVARPLFVSCASILLVLGRTIYRTVEHFGVPASREGVDPMSLSPMVRYEWYFYVFDAAFILLATVLLNIAHPARYLPENPRLYLAQDGKTVLKGPGWNDSRSKTETIFNPFAMLKSDGPRQKKFWEQNGYHMRGVRRPGAGR</sequence>
<evidence type="ECO:0000313" key="7">
    <source>
        <dbReference type="Proteomes" id="UP001278766"/>
    </source>
</evidence>
<feature type="transmembrane region" description="Helical" evidence="5">
    <location>
        <begin position="44"/>
        <end position="64"/>
    </location>
</feature>
<protein>
    <recommendedName>
        <fullName evidence="8">RTA1 domain protein</fullName>
    </recommendedName>
</protein>
<feature type="transmembrane region" description="Helical" evidence="5">
    <location>
        <begin position="241"/>
        <end position="261"/>
    </location>
</feature>
<feature type="transmembrane region" description="Helical" evidence="5">
    <location>
        <begin position="193"/>
        <end position="213"/>
    </location>
</feature>
<proteinExistence type="predicted"/>
<feature type="transmembrane region" description="Helical" evidence="5">
    <location>
        <begin position="20"/>
        <end position="37"/>
    </location>
</feature>
<reference evidence="6" key="2">
    <citation type="submission" date="2023-06" db="EMBL/GenBank/DDBJ databases">
        <authorList>
            <consortium name="Lawrence Berkeley National Laboratory"/>
            <person name="Haridas S."/>
            <person name="Hensen N."/>
            <person name="Bonometti L."/>
            <person name="Westerberg I."/>
            <person name="Brannstrom I.O."/>
            <person name="Guillou S."/>
            <person name="Cros-Aarteil S."/>
            <person name="Calhoun S."/>
            <person name="Kuo A."/>
            <person name="Mondo S."/>
            <person name="Pangilinan J."/>
            <person name="Riley R."/>
            <person name="Labutti K."/>
            <person name="Andreopoulos B."/>
            <person name="Lipzen A."/>
            <person name="Chen C."/>
            <person name="Yanf M."/>
            <person name="Daum C."/>
            <person name="Ng V."/>
            <person name="Clum A."/>
            <person name="Steindorff A."/>
            <person name="Ohm R."/>
            <person name="Martin F."/>
            <person name="Silar P."/>
            <person name="Natvig D."/>
            <person name="Lalanne C."/>
            <person name="Gautier V."/>
            <person name="Ament-Velasquez S.L."/>
            <person name="Kruys A."/>
            <person name="Hutchinson M.I."/>
            <person name="Powell A.J."/>
            <person name="Barry K."/>
            <person name="Miller A.N."/>
            <person name="Grigoriev I.V."/>
            <person name="Debuchy R."/>
            <person name="Gladieux P."/>
            <person name="Thoren M.H."/>
            <person name="Johannesson H."/>
        </authorList>
    </citation>
    <scope>NUCLEOTIDE SEQUENCE</scope>
    <source>
        <strain evidence="6">CBS 168.71</strain>
    </source>
</reference>
<dbReference type="Pfam" id="PF04479">
    <property type="entry name" value="RTA1"/>
    <property type="match status" value="1"/>
</dbReference>
<comment type="subcellular location">
    <subcellularLocation>
        <location evidence="1">Membrane</location>
        <topology evidence="1">Multi-pass membrane protein</topology>
    </subcellularLocation>
</comment>
<evidence type="ECO:0008006" key="8">
    <source>
        <dbReference type="Google" id="ProtNLM"/>
    </source>
</evidence>
<accession>A0AAE0H6P7</accession>
<evidence type="ECO:0000256" key="5">
    <source>
        <dbReference type="SAM" id="Phobius"/>
    </source>
</evidence>
<feature type="transmembrane region" description="Helical" evidence="5">
    <location>
        <begin position="162"/>
        <end position="181"/>
    </location>
</feature>
<keyword evidence="2 5" id="KW-0812">Transmembrane</keyword>
<keyword evidence="7" id="KW-1185">Reference proteome</keyword>
<evidence type="ECO:0000256" key="2">
    <source>
        <dbReference type="ARBA" id="ARBA00022692"/>
    </source>
</evidence>
<dbReference type="GeneID" id="87838358"/>
<name>A0AAE0H6P7_9PEZI</name>
<dbReference type="Proteomes" id="UP001278766">
    <property type="component" value="Unassembled WGS sequence"/>
</dbReference>
<dbReference type="GO" id="GO:0016020">
    <property type="term" value="C:membrane"/>
    <property type="evidence" value="ECO:0007669"/>
    <property type="project" value="UniProtKB-SubCell"/>
</dbReference>
<dbReference type="AlphaFoldDB" id="A0AAE0H6P7"/>
<organism evidence="6 7">
    <name type="scientific">Chaetomium fimeti</name>
    <dbReference type="NCBI Taxonomy" id="1854472"/>
    <lineage>
        <taxon>Eukaryota</taxon>
        <taxon>Fungi</taxon>
        <taxon>Dikarya</taxon>
        <taxon>Ascomycota</taxon>
        <taxon>Pezizomycotina</taxon>
        <taxon>Sordariomycetes</taxon>
        <taxon>Sordariomycetidae</taxon>
        <taxon>Sordariales</taxon>
        <taxon>Chaetomiaceae</taxon>
        <taxon>Chaetomium</taxon>
    </lineage>
</organism>
<keyword evidence="3 5" id="KW-1133">Transmembrane helix</keyword>
<evidence type="ECO:0000256" key="3">
    <source>
        <dbReference type="ARBA" id="ARBA00022989"/>
    </source>
</evidence>
<dbReference type="PANTHER" id="PTHR31465:SF34">
    <property type="entry name" value="DOMAIN PROTEIN, PUTATIVE (AFU_ORTHOLOGUE AFUA_3G00480)-RELATED"/>
    <property type="match status" value="1"/>
</dbReference>